<comment type="caution">
    <text evidence="1">The sequence shown here is derived from an EMBL/GenBank/DDBJ whole genome shotgun (WGS) entry which is preliminary data.</text>
</comment>
<dbReference type="EMBL" id="SRLO01000191">
    <property type="protein sequence ID" value="TNN68357.1"/>
    <property type="molecule type" value="Genomic_DNA"/>
</dbReference>
<dbReference type="Proteomes" id="UP000314294">
    <property type="component" value="Unassembled WGS sequence"/>
</dbReference>
<organism evidence="1 2">
    <name type="scientific">Liparis tanakae</name>
    <name type="common">Tanaka's snailfish</name>
    <dbReference type="NCBI Taxonomy" id="230148"/>
    <lineage>
        <taxon>Eukaryota</taxon>
        <taxon>Metazoa</taxon>
        <taxon>Chordata</taxon>
        <taxon>Craniata</taxon>
        <taxon>Vertebrata</taxon>
        <taxon>Euteleostomi</taxon>
        <taxon>Actinopterygii</taxon>
        <taxon>Neopterygii</taxon>
        <taxon>Teleostei</taxon>
        <taxon>Neoteleostei</taxon>
        <taxon>Acanthomorphata</taxon>
        <taxon>Eupercaria</taxon>
        <taxon>Perciformes</taxon>
        <taxon>Cottioidei</taxon>
        <taxon>Cottales</taxon>
        <taxon>Liparidae</taxon>
        <taxon>Liparis</taxon>
    </lineage>
</organism>
<evidence type="ECO:0000313" key="2">
    <source>
        <dbReference type="Proteomes" id="UP000314294"/>
    </source>
</evidence>
<sequence>MVEPGAAAEAEMWLRPQEGKEGIAVCCWHFDHLNLAVIAIRYFGHLRSANSVAPRNMNYTCGSANNPAPPSRAAGCRSVGCSEEMDGGVRIIASVCVADNGALRAPTAIKCREASGSREVRQRAAGAPWASPLCLLGQTPACRTEV</sequence>
<reference evidence="1 2" key="1">
    <citation type="submission" date="2019-03" db="EMBL/GenBank/DDBJ databases">
        <title>First draft genome of Liparis tanakae, snailfish: a comprehensive survey of snailfish specific genes.</title>
        <authorList>
            <person name="Kim W."/>
            <person name="Song I."/>
            <person name="Jeong J.-H."/>
            <person name="Kim D."/>
            <person name="Kim S."/>
            <person name="Ryu S."/>
            <person name="Song J.Y."/>
            <person name="Lee S.K."/>
        </authorList>
    </citation>
    <scope>NUCLEOTIDE SEQUENCE [LARGE SCALE GENOMIC DNA]</scope>
    <source>
        <tissue evidence="1">Muscle</tissue>
    </source>
</reference>
<protein>
    <submittedName>
        <fullName evidence="1">Uncharacterized protein</fullName>
    </submittedName>
</protein>
<keyword evidence="2" id="KW-1185">Reference proteome</keyword>
<evidence type="ECO:0000313" key="1">
    <source>
        <dbReference type="EMBL" id="TNN68357.1"/>
    </source>
</evidence>
<dbReference type="AlphaFoldDB" id="A0A4Z2HRN9"/>
<proteinExistence type="predicted"/>
<gene>
    <name evidence="1" type="ORF">EYF80_021410</name>
</gene>
<accession>A0A4Z2HRN9</accession>
<name>A0A4Z2HRN9_9TELE</name>